<feature type="region of interest" description="Disordered" evidence="3">
    <location>
        <begin position="1542"/>
        <end position="1608"/>
    </location>
</feature>
<feature type="domain" description="IPT/TIG" evidence="5">
    <location>
        <begin position="937"/>
        <end position="1022"/>
    </location>
</feature>
<dbReference type="Gene3D" id="1.25.40.20">
    <property type="entry name" value="Ankyrin repeat-containing domain"/>
    <property type="match status" value="1"/>
</dbReference>
<dbReference type="Pfam" id="PF13857">
    <property type="entry name" value="Ank_5"/>
    <property type="match status" value="1"/>
</dbReference>
<dbReference type="Gene3D" id="2.60.40.10">
    <property type="entry name" value="Immunoglobulins"/>
    <property type="match status" value="1"/>
</dbReference>
<feature type="compositionally biased region" description="Polar residues" evidence="3">
    <location>
        <begin position="852"/>
        <end position="870"/>
    </location>
</feature>
<dbReference type="SMART" id="SM00429">
    <property type="entry name" value="IPT"/>
    <property type="match status" value="1"/>
</dbReference>
<dbReference type="InterPro" id="IPR014756">
    <property type="entry name" value="Ig_E-set"/>
</dbReference>
<protein>
    <submittedName>
        <fullName evidence="6">RHTO0S09e02872g1_1</fullName>
    </submittedName>
</protein>
<dbReference type="GO" id="GO:0006357">
    <property type="term" value="P:regulation of transcription by RNA polymerase II"/>
    <property type="evidence" value="ECO:0007669"/>
    <property type="project" value="TreeGrafter"/>
</dbReference>
<dbReference type="InterPro" id="IPR057962">
    <property type="entry name" value="SPT23_MGA2_DBD"/>
</dbReference>
<dbReference type="InterPro" id="IPR013783">
    <property type="entry name" value="Ig-like_fold"/>
</dbReference>
<accession>A0A061B4C2</accession>
<dbReference type="SUPFAM" id="SSF81296">
    <property type="entry name" value="E set domains"/>
    <property type="match status" value="1"/>
</dbReference>
<keyword evidence="4" id="KW-0472">Membrane</keyword>
<feature type="compositionally biased region" description="Low complexity" evidence="3">
    <location>
        <begin position="22"/>
        <end position="48"/>
    </location>
</feature>
<feature type="region of interest" description="Disordered" evidence="3">
    <location>
        <begin position="250"/>
        <end position="289"/>
    </location>
</feature>
<evidence type="ECO:0000256" key="2">
    <source>
        <dbReference type="PROSITE-ProRule" id="PRU00023"/>
    </source>
</evidence>
<feature type="region of interest" description="Disordered" evidence="3">
    <location>
        <begin position="818"/>
        <end position="910"/>
    </location>
</feature>
<keyword evidence="4" id="KW-0812">Transmembrane</keyword>
<feature type="compositionally biased region" description="Low complexity" evidence="3">
    <location>
        <begin position="871"/>
        <end position="886"/>
    </location>
</feature>
<feature type="compositionally biased region" description="Low complexity" evidence="3">
    <location>
        <begin position="175"/>
        <end position="202"/>
    </location>
</feature>
<feature type="compositionally biased region" description="Low complexity" evidence="3">
    <location>
        <begin position="212"/>
        <end position="229"/>
    </location>
</feature>
<feature type="region of interest" description="Disordered" evidence="3">
    <location>
        <begin position="651"/>
        <end position="776"/>
    </location>
</feature>
<dbReference type="GO" id="GO:0003712">
    <property type="term" value="F:transcription coregulator activity"/>
    <property type="evidence" value="ECO:0007669"/>
    <property type="project" value="TreeGrafter"/>
</dbReference>
<feature type="compositionally biased region" description="Basic and acidic residues" evidence="3">
    <location>
        <begin position="11"/>
        <end position="21"/>
    </location>
</feature>
<feature type="compositionally biased region" description="Polar residues" evidence="3">
    <location>
        <begin position="250"/>
        <end position="259"/>
    </location>
</feature>
<feature type="compositionally biased region" description="Low complexity" evidence="3">
    <location>
        <begin position="277"/>
        <end position="289"/>
    </location>
</feature>
<dbReference type="EMBL" id="LK052944">
    <property type="protein sequence ID" value="CDR44341.1"/>
    <property type="molecule type" value="Genomic_DNA"/>
</dbReference>
<feature type="region of interest" description="Disordered" evidence="3">
    <location>
        <begin position="1097"/>
        <end position="1129"/>
    </location>
</feature>
<dbReference type="SUPFAM" id="SSF48403">
    <property type="entry name" value="Ankyrin repeat"/>
    <property type="match status" value="1"/>
</dbReference>
<feature type="repeat" description="ANK" evidence="2">
    <location>
        <begin position="1242"/>
        <end position="1274"/>
    </location>
</feature>
<feature type="region of interest" description="Disordered" evidence="3">
    <location>
        <begin position="120"/>
        <end position="142"/>
    </location>
</feature>
<feature type="region of interest" description="Disordered" evidence="3">
    <location>
        <begin position="1489"/>
        <end position="1527"/>
    </location>
</feature>
<feature type="region of interest" description="Disordered" evidence="3">
    <location>
        <begin position="530"/>
        <end position="557"/>
    </location>
</feature>
<organism evidence="6">
    <name type="scientific">Rhodotorula toruloides</name>
    <name type="common">Yeast</name>
    <name type="synonym">Rhodosporidium toruloides</name>
    <dbReference type="NCBI Taxonomy" id="5286"/>
    <lineage>
        <taxon>Eukaryota</taxon>
        <taxon>Fungi</taxon>
        <taxon>Dikarya</taxon>
        <taxon>Basidiomycota</taxon>
        <taxon>Pucciniomycotina</taxon>
        <taxon>Microbotryomycetes</taxon>
        <taxon>Sporidiobolales</taxon>
        <taxon>Sporidiobolaceae</taxon>
        <taxon>Rhodotorula</taxon>
    </lineage>
</organism>
<feature type="region of interest" description="Disordered" evidence="3">
    <location>
        <begin position="1386"/>
        <end position="1428"/>
    </location>
</feature>
<dbReference type="InterPro" id="IPR002110">
    <property type="entry name" value="Ankyrin_rpt"/>
</dbReference>
<dbReference type="SMART" id="SM00248">
    <property type="entry name" value="ANK"/>
    <property type="match status" value="3"/>
</dbReference>
<dbReference type="CDD" id="cd00102">
    <property type="entry name" value="IPT"/>
    <property type="match status" value="1"/>
</dbReference>
<dbReference type="InterPro" id="IPR036770">
    <property type="entry name" value="Ankyrin_rpt-contain_sf"/>
</dbReference>
<gene>
    <name evidence="6" type="ORF">RHTO0S_09e02872g</name>
</gene>
<evidence type="ECO:0000313" key="6">
    <source>
        <dbReference type="EMBL" id="CDR44341.1"/>
    </source>
</evidence>
<feature type="compositionally biased region" description="Polar residues" evidence="3">
    <location>
        <begin position="824"/>
        <end position="845"/>
    </location>
</feature>
<keyword evidence="4" id="KW-1133">Transmembrane helix</keyword>
<feature type="repeat" description="ANK" evidence="2">
    <location>
        <begin position="1176"/>
        <end position="1208"/>
    </location>
</feature>
<feature type="compositionally biased region" description="Pro residues" evidence="3">
    <location>
        <begin position="887"/>
        <end position="901"/>
    </location>
</feature>
<feature type="transmembrane region" description="Helical" evidence="4">
    <location>
        <begin position="1620"/>
        <end position="1638"/>
    </location>
</feature>
<dbReference type="PANTHER" id="PTHR23335">
    <property type="entry name" value="CALMODULIN-BINDING TRANSCRIPTION ACTIVATOR CAMTA"/>
    <property type="match status" value="1"/>
</dbReference>
<feature type="compositionally biased region" description="Low complexity" evidence="3">
    <location>
        <begin position="1104"/>
        <end position="1116"/>
    </location>
</feature>
<evidence type="ECO:0000256" key="1">
    <source>
        <dbReference type="ARBA" id="ARBA00023043"/>
    </source>
</evidence>
<feature type="region of interest" description="Disordered" evidence="3">
    <location>
        <begin position="173"/>
        <end position="229"/>
    </location>
</feature>
<dbReference type="Pfam" id="PF25603">
    <property type="entry name" value="SPT23_MGA2_DBD"/>
    <property type="match status" value="1"/>
</dbReference>
<feature type="compositionally biased region" description="Basic and acidic residues" evidence="3">
    <location>
        <begin position="309"/>
        <end position="320"/>
    </location>
</feature>
<feature type="compositionally biased region" description="Acidic residues" evidence="3">
    <location>
        <begin position="1320"/>
        <end position="1360"/>
    </location>
</feature>
<feature type="compositionally biased region" description="Polar residues" evidence="3">
    <location>
        <begin position="750"/>
        <end position="772"/>
    </location>
</feature>
<dbReference type="InterPro" id="IPR002909">
    <property type="entry name" value="IPT_dom"/>
</dbReference>
<feature type="region of interest" description="Disordered" evidence="3">
    <location>
        <begin position="477"/>
        <end position="500"/>
    </location>
</feature>
<dbReference type="GO" id="GO:0003690">
    <property type="term" value="F:double-stranded DNA binding"/>
    <property type="evidence" value="ECO:0007669"/>
    <property type="project" value="TreeGrafter"/>
</dbReference>
<name>A0A061B4C2_RHOTO</name>
<dbReference type="OrthoDB" id="71307at2759"/>
<proteinExistence type="predicted"/>
<feature type="region of interest" description="Disordered" evidence="3">
    <location>
        <begin position="1"/>
        <end position="48"/>
    </location>
</feature>
<keyword evidence="1 2" id="KW-0040">ANK repeat</keyword>
<sequence length="1666" mass="174375">MDYEAAQAHSSMHEYDPDAHFDSSSSSGGDASTSSPSDGSSPAYSAASQQEWALDLGLTMPWTAASPAALGGMAAMDPGFVASQATASGGAFKLAARHGQGGNGTGNDGLALTGDFWSAAPGQEALSPSGSAGGQQQDRDGAQRATDYFGAQANGGKNEMQMEFDDMVHEDVCGPSTLTAPTHALPTPLSSQPAYAHSSLPPHSAPAPAPSVPNAFLQQQQQPPQQQQPWSIPVDLLAVNAGIAPALTNTGAPATSGVATPSPLPSPTSEMAPSPYGRSTRASSARGSIASASTAYDGVGEVYARSTRTSRDPSLSRRSDGSTSSAALQPNGLVGAAAPTAKAKQAGGPTQSVNFVAREAVLAANHIPALAAPPTSSILPSPSNVSAAPPELLVLGVPAVGAKSRVETQIKISLALVRPRGGIKREDMDYSAGESLADEMVMPDGGLAAKAGDELERIGSWNHIRLPRYLALKSSRGNKVGMTGQPKKNAKPLPDPTPETTLDLDVAVVSATEPNREVYICDNCQAREIKRSQRKKDSKGKTYTAPPPVANDEPQFTSEEERRKVVVFNVTEFVDFTSGEVVLPTRVTCYCRHHKEKKGFCVTYALRDHLGHIVASGSTPPIMITDDHKTNSNKQSAAAVAASQALTAAAGQDPDAVGATGKRKAGKAGAASKREKKAPSPPAANGTSSRPRRAATGRSRRGQTDSDDEADAEPAYHAASKKARPYDADARPSRKRTSNQHRSPTFAMTPLQSTSKPGSPMTSTTQLVPESVQQQQQQLAQLNGVALPPLNSAPSSSSFGSALGLGGLGDAVMADPSAPPSGVVTPSSAYLPNGRSASMGPSFSNGYDRRSNVSSPPHSPGSTAPSDTFQSFASAFPSPNASVVEPAPAPAPIQPTPPAPSSVPSFAIPATEPMPASFTPSWALQQQPNQLQPPAPAPRIGRLIPGEGPVHGGIEITVLGENFVRDLVCVFGDTPAATHYWSNNTLVCVLPPSANPGPVVVGIKGVPLTVEQGTGLQLFTYKDDSDRSLLELALQVVGLKMTGRLEDASAVAMRIVGNGPGGQAAAPSGSTSPSNGGSAPTDTASLAATLDAAARSVYPTPATSRSSSRRSSFSDSPNASTTSLPSLPAVASGETRNFEGIVIKFLSLLDLDPSLIPGAAPSLPSTRPPISHANGQQHTLLHLATLLGFHRLVSFLLQRGVAVDMPDRNGYAALHFAALYGRVTIARLLLEGGASINVRVNDGRTALDIARDRDDVDVEELLLARGATTSPSQVTPTMSSAGRQQLVSFSPAHSVRALPSASSATFGRRSSLASSFAEDSASDEEDDDDEPWSLESDEFPSDWTVSDEEGDSWDEDADGEVDLRTWSRSRNASTVSLQYLLEAEAETRAERRTPRSRQVSLPADEDDIPAGQPILAQPRPVKPTSSASWLSQKLKPAVPPSLNKLQPIAGVTGVWERAKANRFGVPQMHMPELTAFPAMPAALTRHISGGSISKRRRAATVGEPQLATGDGDGDETEGELSPSPGRDWRSAFYAPQWWHAKTPSSPPPQYTPSDTLSALPVDEKTSPSTSTAVSRSPPKATPVRSRMRRRFSATSSASDETDAETDAGSVMGEASRTADWMLWVFWMPVLLFVAWYGWRHWSEYAAPVVSTFADTCLPTGIARLLT</sequence>
<feature type="repeat" description="ANK" evidence="2">
    <location>
        <begin position="1209"/>
        <end position="1241"/>
    </location>
</feature>
<evidence type="ECO:0000256" key="4">
    <source>
        <dbReference type="SAM" id="Phobius"/>
    </source>
</evidence>
<dbReference type="Pfam" id="PF01833">
    <property type="entry name" value="TIG"/>
    <property type="match status" value="1"/>
</dbReference>
<dbReference type="PROSITE" id="PS50088">
    <property type="entry name" value="ANK_REPEAT"/>
    <property type="match status" value="3"/>
</dbReference>
<dbReference type="PANTHER" id="PTHR23335:SF1">
    <property type="entry name" value="CALMODULIN-BINDING TRANSCRIPTION ACTIVATOR, ISOFORM F"/>
    <property type="match status" value="1"/>
</dbReference>
<evidence type="ECO:0000256" key="3">
    <source>
        <dbReference type="SAM" id="MobiDB-lite"/>
    </source>
</evidence>
<feature type="compositionally biased region" description="Basic residues" evidence="3">
    <location>
        <begin position="690"/>
        <end position="701"/>
    </location>
</feature>
<feature type="region of interest" description="Disordered" evidence="3">
    <location>
        <begin position="303"/>
        <end position="331"/>
    </location>
</feature>
<dbReference type="GO" id="GO:0005634">
    <property type="term" value="C:nucleus"/>
    <property type="evidence" value="ECO:0007669"/>
    <property type="project" value="TreeGrafter"/>
</dbReference>
<evidence type="ECO:0000259" key="5">
    <source>
        <dbReference type="SMART" id="SM00429"/>
    </source>
</evidence>
<feature type="region of interest" description="Disordered" evidence="3">
    <location>
        <begin position="1315"/>
        <end position="1360"/>
    </location>
</feature>
<dbReference type="PROSITE" id="PS50297">
    <property type="entry name" value="ANK_REP_REGION"/>
    <property type="match status" value="3"/>
</dbReference>
<feature type="region of interest" description="Disordered" evidence="3">
    <location>
        <begin position="1061"/>
        <end position="1083"/>
    </location>
</feature>
<reference evidence="6" key="1">
    <citation type="journal article" date="2014" name="Genome Announc.">
        <title>Draft genome sequence of Rhodosporidium toruloides CECT1137, an oleaginous yeast of biotechnological interest.</title>
        <authorList>
            <person name="Morin N."/>
            <person name="Calcas X."/>
            <person name="Devillers H."/>
            <person name="Durrens P."/>
            <person name="Sherman D.J."/>
            <person name="Nicaud J.-M."/>
            <person name="Neuveglise C."/>
        </authorList>
    </citation>
    <scope>NUCLEOTIDE SEQUENCE</scope>
    <source>
        <strain evidence="6">CECT1137</strain>
    </source>
</reference>
<feature type="compositionally biased region" description="Low complexity" evidence="3">
    <location>
        <begin position="1063"/>
        <end position="1083"/>
    </location>
</feature>